<dbReference type="EMBL" id="KV878351">
    <property type="protein sequence ID" value="OJJ43556.1"/>
    <property type="molecule type" value="Genomic_DNA"/>
</dbReference>
<dbReference type="VEuPathDB" id="FungiDB:ASPZODRAFT_2114065"/>
<dbReference type="InterPro" id="IPR012985">
    <property type="entry name" value="Peptidase_S64_Ssy5"/>
</dbReference>
<dbReference type="Proteomes" id="UP000184188">
    <property type="component" value="Unassembled WGS sequence"/>
</dbReference>
<dbReference type="InterPro" id="IPR043504">
    <property type="entry name" value="Peptidase_S1_PA_chymotrypsin"/>
</dbReference>
<dbReference type="AlphaFoldDB" id="A0A1L9S8R9"/>
<dbReference type="Gene3D" id="2.40.10.10">
    <property type="entry name" value="Trypsin-like serine proteases"/>
    <property type="match status" value="1"/>
</dbReference>
<gene>
    <name evidence="2" type="ORF">ASPZODRAFT_2114065</name>
</gene>
<dbReference type="STRING" id="1073090.A0A1L9S8R9"/>
<keyword evidence="3" id="KW-1185">Reference proteome</keyword>
<dbReference type="InterPro" id="IPR009003">
    <property type="entry name" value="Peptidase_S1_PA"/>
</dbReference>
<evidence type="ECO:0000313" key="2">
    <source>
        <dbReference type="EMBL" id="OJJ43556.1"/>
    </source>
</evidence>
<sequence>MPSSRRTNRGSDTELVWASSVQEFKGSFQFVQPKKPPGRDRRDRRARGSSEDDEGEAKEGETNQDTAEKQATGEGIVESFIDEELRAGGPFLCPLPATFRSLSDQVSRYDDIFNDDGMREAVEAIIKEHGIQRKTWGVGLRRADWFPEDDPIVTLLIEATKTAVEDKWVELSKALRRFLIMRGFPDASVEIIDPRAMLPRFTHPLLRSDQLFPLWDQILSIILDSIDLTDITVISCWRYGVSSTTEENPPTIIVTVKRDSIRTWKPLREMIVSILDTHYLDDVSVNIEKGSVFQCISKADVRLPTSLWQQAKALPGVSLGNTLNTDSSGTFGGYIELQNKKGEWVRFGLTCYHVALAADKALDDKNKQVQGGWHIKGIEWENHSAKQILTLQQASYQDLHDEKEALQERIHEITNPEFLESRALAAKGELFPPFKKVYEHQEYNLHKEETTLTQMDTLEERLIGYTICASGFRRKLIPGSKDFMHLDWALLMMDKQRMGTNRVDAYGAPRFSLPDVTIGQPVQPEHGMPVYKMGRSTEWTMGIYNGLKAAYIDTINEKDETTQVSTHEAVVCGVKGREFADKGDSGSFVFTTNMRFVGMISAGNGKGNGYITLASHLFEDIMASTGAVAARLPLD</sequence>
<feature type="region of interest" description="Disordered" evidence="1">
    <location>
        <begin position="27"/>
        <end position="72"/>
    </location>
</feature>
<accession>A0A1L9S8R9</accession>
<protein>
    <submittedName>
        <fullName evidence="2">Uncharacterized protein</fullName>
    </submittedName>
</protein>
<feature type="compositionally biased region" description="Basic and acidic residues" evidence="1">
    <location>
        <begin position="37"/>
        <end position="50"/>
    </location>
</feature>
<organism evidence="2 3">
    <name type="scientific">Penicilliopsis zonata CBS 506.65</name>
    <dbReference type="NCBI Taxonomy" id="1073090"/>
    <lineage>
        <taxon>Eukaryota</taxon>
        <taxon>Fungi</taxon>
        <taxon>Dikarya</taxon>
        <taxon>Ascomycota</taxon>
        <taxon>Pezizomycotina</taxon>
        <taxon>Eurotiomycetes</taxon>
        <taxon>Eurotiomycetidae</taxon>
        <taxon>Eurotiales</taxon>
        <taxon>Aspergillaceae</taxon>
        <taxon>Penicilliopsis</taxon>
    </lineage>
</organism>
<dbReference type="OrthoDB" id="5424209at2759"/>
<reference evidence="3" key="1">
    <citation type="journal article" date="2017" name="Genome Biol.">
        <title>Comparative genomics reveals high biological diversity and specific adaptations in the industrially and medically important fungal genus Aspergillus.</title>
        <authorList>
            <person name="de Vries R.P."/>
            <person name="Riley R."/>
            <person name="Wiebenga A."/>
            <person name="Aguilar-Osorio G."/>
            <person name="Amillis S."/>
            <person name="Uchima C.A."/>
            <person name="Anderluh G."/>
            <person name="Asadollahi M."/>
            <person name="Askin M."/>
            <person name="Barry K."/>
            <person name="Battaglia E."/>
            <person name="Bayram O."/>
            <person name="Benocci T."/>
            <person name="Braus-Stromeyer S.A."/>
            <person name="Caldana C."/>
            <person name="Canovas D."/>
            <person name="Cerqueira G.C."/>
            <person name="Chen F."/>
            <person name="Chen W."/>
            <person name="Choi C."/>
            <person name="Clum A."/>
            <person name="Dos Santos R.A."/>
            <person name="Damasio A.R."/>
            <person name="Diallinas G."/>
            <person name="Emri T."/>
            <person name="Fekete E."/>
            <person name="Flipphi M."/>
            <person name="Freyberg S."/>
            <person name="Gallo A."/>
            <person name="Gournas C."/>
            <person name="Habgood R."/>
            <person name="Hainaut M."/>
            <person name="Harispe M.L."/>
            <person name="Henrissat B."/>
            <person name="Hilden K.S."/>
            <person name="Hope R."/>
            <person name="Hossain A."/>
            <person name="Karabika E."/>
            <person name="Karaffa L."/>
            <person name="Karanyi Z."/>
            <person name="Krasevec N."/>
            <person name="Kuo A."/>
            <person name="Kusch H."/>
            <person name="LaButti K."/>
            <person name="Lagendijk E.L."/>
            <person name="Lapidus A."/>
            <person name="Levasseur A."/>
            <person name="Lindquist E."/>
            <person name="Lipzen A."/>
            <person name="Logrieco A.F."/>
            <person name="MacCabe A."/>
            <person name="Maekelae M.R."/>
            <person name="Malavazi I."/>
            <person name="Melin P."/>
            <person name="Meyer V."/>
            <person name="Mielnichuk N."/>
            <person name="Miskei M."/>
            <person name="Molnar A.P."/>
            <person name="Mule G."/>
            <person name="Ngan C.Y."/>
            <person name="Orejas M."/>
            <person name="Orosz E."/>
            <person name="Ouedraogo J.P."/>
            <person name="Overkamp K.M."/>
            <person name="Park H.-S."/>
            <person name="Perrone G."/>
            <person name="Piumi F."/>
            <person name="Punt P.J."/>
            <person name="Ram A.F."/>
            <person name="Ramon A."/>
            <person name="Rauscher S."/>
            <person name="Record E."/>
            <person name="Riano-Pachon D.M."/>
            <person name="Robert V."/>
            <person name="Roehrig J."/>
            <person name="Ruller R."/>
            <person name="Salamov A."/>
            <person name="Salih N.S."/>
            <person name="Samson R.A."/>
            <person name="Sandor E."/>
            <person name="Sanguinetti M."/>
            <person name="Schuetze T."/>
            <person name="Sepcic K."/>
            <person name="Shelest E."/>
            <person name="Sherlock G."/>
            <person name="Sophianopoulou V."/>
            <person name="Squina F.M."/>
            <person name="Sun H."/>
            <person name="Susca A."/>
            <person name="Todd R.B."/>
            <person name="Tsang A."/>
            <person name="Unkles S.E."/>
            <person name="van de Wiele N."/>
            <person name="van Rossen-Uffink D."/>
            <person name="Oliveira J.V."/>
            <person name="Vesth T.C."/>
            <person name="Visser J."/>
            <person name="Yu J.-H."/>
            <person name="Zhou M."/>
            <person name="Andersen M.R."/>
            <person name="Archer D.B."/>
            <person name="Baker S.E."/>
            <person name="Benoit I."/>
            <person name="Brakhage A.A."/>
            <person name="Braus G.H."/>
            <person name="Fischer R."/>
            <person name="Frisvad J.C."/>
            <person name="Goldman G.H."/>
            <person name="Houbraken J."/>
            <person name="Oakley B."/>
            <person name="Pocsi I."/>
            <person name="Scazzocchio C."/>
            <person name="Seiboth B."/>
            <person name="vanKuyk P.A."/>
            <person name="Wortman J."/>
            <person name="Dyer P.S."/>
            <person name="Grigoriev I.V."/>
        </authorList>
    </citation>
    <scope>NUCLEOTIDE SEQUENCE [LARGE SCALE GENOMIC DNA]</scope>
    <source>
        <strain evidence="3">CBS 506.65</strain>
    </source>
</reference>
<evidence type="ECO:0000313" key="3">
    <source>
        <dbReference type="Proteomes" id="UP000184188"/>
    </source>
</evidence>
<dbReference type="Pfam" id="PF08192">
    <property type="entry name" value="Peptidase_S64"/>
    <property type="match status" value="1"/>
</dbReference>
<dbReference type="GeneID" id="34614221"/>
<dbReference type="SUPFAM" id="SSF50494">
    <property type="entry name" value="Trypsin-like serine proteases"/>
    <property type="match status" value="1"/>
</dbReference>
<name>A0A1L9S8R9_9EURO</name>
<evidence type="ECO:0000256" key="1">
    <source>
        <dbReference type="SAM" id="MobiDB-lite"/>
    </source>
</evidence>
<dbReference type="RefSeq" id="XP_022578066.1">
    <property type="nucleotide sequence ID" value="XM_022727757.1"/>
</dbReference>
<proteinExistence type="predicted"/>